<accession>A0ABD2KAR2</accession>
<evidence type="ECO:0000256" key="1">
    <source>
        <dbReference type="SAM" id="MobiDB-lite"/>
    </source>
</evidence>
<dbReference type="AlphaFoldDB" id="A0ABD2KAR2"/>
<evidence type="ECO:0000313" key="3">
    <source>
        <dbReference type="Proteomes" id="UP001620645"/>
    </source>
</evidence>
<comment type="caution">
    <text evidence="2">The sequence shown here is derived from an EMBL/GenBank/DDBJ whole genome shotgun (WGS) entry which is preliminary data.</text>
</comment>
<proteinExistence type="predicted"/>
<keyword evidence="3" id="KW-1185">Reference proteome</keyword>
<feature type="region of interest" description="Disordered" evidence="1">
    <location>
        <begin position="67"/>
        <end position="104"/>
    </location>
</feature>
<sequence>MRLGTGYPMGPFELVDSLDLTQRNSSWMVGISGVPMTIDFSAQSGTGQLRPANCVQPTASQANWVPGQLGPRPTASQANCVPGQLRPRPTASQANCVPGQLRSK</sequence>
<dbReference type="Proteomes" id="UP001620645">
    <property type="component" value="Unassembled WGS sequence"/>
</dbReference>
<reference evidence="2 3" key="1">
    <citation type="submission" date="2024-10" db="EMBL/GenBank/DDBJ databases">
        <authorList>
            <person name="Kim D."/>
        </authorList>
    </citation>
    <scope>NUCLEOTIDE SEQUENCE [LARGE SCALE GENOMIC DNA]</scope>
    <source>
        <strain evidence="2">Taebaek</strain>
    </source>
</reference>
<evidence type="ECO:0000313" key="2">
    <source>
        <dbReference type="EMBL" id="KAL3099961.1"/>
    </source>
</evidence>
<protein>
    <submittedName>
        <fullName evidence="2">Uncharacterized protein</fullName>
    </submittedName>
</protein>
<organism evidence="2 3">
    <name type="scientific">Heterodera schachtii</name>
    <name type="common">Sugarbeet cyst nematode worm</name>
    <name type="synonym">Tylenchus schachtii</name>
    <dbReference type="NCBI Taxonomy" id="97005"/>
    <lineage>
        <taxon>Eukaryota</taxon>
        <taxon>Metazoa</taxon>
        <taxon>Ecdysozoa</taxon>
        <taxon>Nematoda</taxon>
        <taxon>Chromadorea</taxon>
        <taxon>Rhabditida</taxon>
        <taxon>Tylenchina</taxon>
        <taxon>Tylenchomorpha</taxon>
        <taxon>Tylenchoidea</taxon>
        <taxon>Heteroderidae</taxon>
        <taxon>Heteroderinae</taxon>
        <taxon>Heterodera</taxon>
    </lineage>
</organism>
<dbReference type="EMBL" id="JBICCN010000037">
    <property type="protein sequence ID" value="KAL3099961.1"/>
    <property type="molecule type" value="Genomic_DNA"/>
</dbReference>
<name>A0ABD2KAR2_HETSC</name>
<gene>
    <name evidence="2" type="ORF">niasHS_001887</name>
</gene>